<keyword evidence="4 12" id="KW-0812">Transmembrane</keyword>
<protein>
    <recommendedName>
        <fullName evidence="9">Periplasmic chaperone PpiD</fullName>
    </recommendedName>
    <alternativeName>
        <fullName evidence="10">Periplasmic folding chaperone</fullName>
    </alternativeName>
</protein>
<evidence type="ECO:0000256" key="1">
    <source>
        <dbReference type="ARBA" id="ARBA00004382"/>
    </source>
</evidence>
<keyword evidence="11 14" id="KW-0413">Isomerase</keyword>
<evidence type="ECO:0000256" key="3">
    <source>
        <dbReference type="ARBA" id="ARBA00022519"/>
    </source>
</evidence>
<dbReference type="Pfam" id="PF13623">
    <property type="entry name" value="SurA_N_2"/>
    <property type="match status" value="1"/>
</dbReference>
<keyword evidence="6 12" id="KW-0472">Membrane</keyword>
<reference evidence="14" key="1">
    <citation type="submission" date="2021-12" db="EMBL/GenBank/DDBJ databases">
        <authorList>
            <person name="Rodrigo-Torres L."/>
            <person name="Arahal R. D."/>
            <person name="Lucena T."/>
        </authorList>
    </citation>
    <scope>NUCLEOTIDE SEQUENCE</scope>
    <source>
        <strain evidence="14">CECT 8858</strain>
    </source>
</reference>
<evidence type="ECO:0000256" key="4">
    <source>
        <dbReference type="ARBA" id="ARBA00022692"/>
    </source>
</evidence>
<keyword evidence="11" id="KW-0697">Rotamase</keyword>
<comment type="caution">
    <text evidence="14">The sequence shown here is derived from an EMBL/GenBank/DDBJ whole genome shotgun (WGS) entry which is preliminary data.</text>
</comment>
<evidence type="ECO:0000256" key="12">
    <source>
        <dbReference type="SAM" id="Phobius"/>
    </source>
</evidence>
<keyword evidence="2" id="KW-1003">Cell membrane</keyword>
<evidence type="ECO:0000313" key="15">
    <source>
        <dbReference type="Proteomes" id="UP000837932"/>
    </source>
</evidence>
<evidence type="ECO:0000256" key="10">
    <source>
        <dbReference type="ARBA" id="ARBA00042775"/>
    </source>
</evidence>
<dbReference type="Proteomes" id="UP000837932">
    <property type="component" value="Unassembled WGS sequence"/>
</dbReference>
<evidence type="ECO:0000256" key="6">
    <source>
        <dbReference type="ARBA" id="ARBA00023136"/>
    </source>
</evidence>
<keyword evidence="7" id="KW-0143">Chaperone</keyword>
<dbReference type="InterPro" id="IPR027304">
    <property type="entry name" value="Trigger_fact/SurA_dom_sf"/>
</dbReference>
<evidence type="ECO:0000256" key="11">
    <source>
        <dbReference type="PROSITE-ProRule" id="PRU00278"/>
    </source>
</evidence>
<comment type="subcellular location">
    <subcellularLocation>
        <location evidence="1">Cell inner membrane</location>
        <topology evidence="1">Single-pass type II membrane protein</topology>
        <orientation evidence="1">Periplasmic side</orientation>
    </subcellularLocation>
</comment>
<keyword evidence="15" id="KW-1185">Reference proteome</keyword>
<organism evidence="14 15">
    <name type="scientific">Emticicia aquatica</name>
    <dbReference type="NCBI Taxonomy" id="1681835"/>
    <lineage>
        <taxon>Bacteria</taxon>
        <taxon>Pseudomonadati</taxon>
        <taxon>Bacteroidota</taxon>
        <taxon>Cytophagia</taxon>
        <taxon>Cytophagales</taxon>
        <taxon>Leadbetterellaceae</taxon>
        <taxon>Emticicia</taxon>
    </lineage>
</organism>
<dbReference type="PROSITE" id="PS50198">
    <property type="entry name" value="PPIC_PPIASE_2"/>
    <property type="match status" value="1"/>
</dbReference>
<dbReference type="SUPFAM" id="SSF54534">
    <property type="entry name" value="FKBP-like"/>
    <property type="match status" value="1"/>
</dbReference>
<sequence>MALINKIRERSGVAVAVIAVALILFIVGGDLFGGNGKGGGLFSSNDNKIGEIAGTSIDYQAFQVKLDAARANYEQQAGRALQEQEVQQLRSQVWEQMIFDITYKAEFEKLGLKVTADELREMIQGTKNLSPIIKQQFTDPQTGQYDRNRHIEFINAAAANQLPAAQKTAWDQIKEQAIQQRLLEKYNALLSSSSFVTNAEAKREYEAQATKADARYLYVPYTSIIDTTIKVTDSQLSDYLSKHKEEYKGYDSRSLDYVVYQVMPTKEDSAALYDDIKGFAKGLAAAQDAKAYAALNSDSRVPYERSASEISPTLKAALATAIQGSVIGPFKEDNTYSIHKYEGITTDSLYTVRASHILIRADKTAPDSVKAAARTKAQDILNQLKQGADFATLARTNSQDGSAQQGGDLGFFKNNGAMVKPFESAIFNFGGPGLMPNVVETDFGFHVIKVTEGKSNTKYKIATISRELQASESTRNAIYQKAETLRASCDSKEEFEAAVKKDGKLFILKADKIFPEATTFNTIQNAREVVLWAFNKDTKVGKISDRVFEIGDNFIVAAVTAETEKDSPKADDFRDALTAKVRNEVKAEQILKKLGGASGTLEQIAQKYGAGALVEAASGINFATGMLTSPGIDPIAIGKIFSLQTGKRSKPFVGENGVFIVETTNLVKAPEIADYTQYKNQVSQRNGGYGASYMANQAIRDNANIKDNRAKFF</sequence>
<evidence type="ECO:0000256" key="5">
    <source>
        <dbReference type="ARBA" id="ARBA00022989"/>
    </source>
</evidence>
<dbReference type="InterPro" id="IPR046357">
    <property type="entry name" value="PPIase_dom_sf"/>
</dbReference>
<proteinExistence type="inferred from homology"/>
<evidence type="ECO:0000256" key="8">
    <source>
        <dbReference type="ARBA" id="ARBA00038408"/>
    </source>
</evidence>
<keyword evidence="5 12" id="KW-1133">Transmembrane helix</keyword>
<dbReference type="RefSeq" id="WP_238808015.1">
    <property type="nucleotide sequence ID" value="NZ_CAKLPY010000003.1"/>
</dbReference>
<comment type="similarity">
    <text evidence="8">Belongs to the PpiD chaperone family.</text>
</comment>
<evidence type="ECO:0000259" key="13">
    <source>
        <dbReference type="PROSITE" id="PS50198"/>
    </source>
</evidence>
<dbReference type="Gene3D" id="3.10.50.40">
    <property type="match status" value="1"/>
</dbReference>
<feature type="transmembrane region" description="Helical" evidence="12">
    <location>
        <begin position="12"/>
        <end position="33"/>
    </location>
</feature>
<dbReference type="PANTHER" id="PTHR47529">
    <property type="entry name" value="PEPTIDYL-PROLYL CIS-TRANS ISOMERASE D"/>
    <property type="match status" value="1"/>
</dbReference>
<evidence type="ECO:0000256" key="7">
    <source>
        <dbReference type="ARBA" id="ARBA00023186"/>
    </source>
</evidence>
<evidence type="ECO:0000313" key="14">
    <source>
        <dbReference type="EMBL" id="CAH0997347.1"/>
    </source>
</evidence>
<name>A0ABM9AVE3_9BACT</name>
<dbReference type="EMBL" id="CAKLPY010000003">
    <property type="protein sequence ID" value="CAH0997347.1"/>
    <property type="molecule type" value="Genomic_DNA"/>
</dbReference>
<dbReference type="InterPro" id="IPR000297">
    <property type="entry name" value="PPIase_PpiC"/>
</dbReference>
<dbReference type="InterPro" id="IPR023058">
    <property type="entry name" value="PPIase_PpiC_CS"/>
</dbReference>
<dbReference type="PANTHER" id="PTHR47529:SF1">
    <property type="entry name" value="PERIPLASMIC CHAPERONE PPID"/>
    <property type="match status" value="1"/>
</dbReference>
<accession>A0ABM9AVE3</accession>
<dbReference type="Pfam" id="PF13616">
    <property type="entry name" value="Rotamase_3"/>
    <property type="match status" value="1"/>
</dbReference>
<dbReference type="SUPFAM" id="SSF109998">
    <property type="entry name" value="Triger factor/SurA peptide-binding domain-like"/>
    <property type="match status" value="1"/>
</dbReference>
<evidence type="ECO:0000256" key="2">
    <source>
        <dbReference type="ARBA" id="ARBA00022475"/>
    </source>
</evidence>
<feature type="domain" description="PpiC" evidence="13">
    <location>
        <begin position="349"/>
        <end position="452"/>
    </location>
</feature>
<dbReference type="InterPro" id="IPR052029">
    <property type="entry name" value="PpiD_chaperone"/>
</dbReference>
<evidence type="ECO:0000256" key="9">
    <source>
        <dbReference type="ARBA" id="ARBA00040743"/>
    </source>
</evidence>
<dbReference type="GO" id="GO:0003755">
    <property type="term" value="F:peptidyl-prolyl cis-trans isomerase activity"/>
    <property type="evidence" value="ECO:0007669"/>
    <property type="project" value="UniProtKB-EC"/>
</dbReference>
<dbReference type="PROSITE" id="PS01096">
    <property type="entry name" value="PPIC_PPIASE_1"/>
    <property type="match status" value="1"/>
</dbReference>
<keyword evidence="3" id="KW-0997">Cell inner membrane</keyword>
<gene>
    <name evidence="14" type="primary">surA_3</name>
    <name evidence="14" type="ORF">EMA8858_03478</name>
</gene>